<accession>A4BZD5</accession>
<evidence type="ECO:0000256" key="3">
    <source>
        <dbReference type="ARBA" id="ARBA00023157"/>
    </source>
</evidence>
<dbReference type="PANTHER" id="PTHR42852:SF6">
    <property type="entry name" value="THIOL:DISULFIDE INTERCHANGE PROTEIN DSBE"/>
    <property type="match status" value="1"/>
</dbReference>
<evidence type="ECO:0000256" key="1">
    <source>
        <dbReference type="ARBA" id="ARBA00004196"/>
    </source>
</evidence>
<keyword evidence="3" id="KW-1015">Disulfide bond</keyword>
<organism evidence="6 7">
    <name type="scientific">Polaribacter irgensii 23-P</name>
    <dbReference type="NCBI Taxonomy" id="313594"/>
    <lineage>
        <taxon>Bacteria</taxon>
        <taxon>Pseudomonadati</taxon>
        <taxon>Bacteroidota</taxon>
        <taxon>Flavobacteriia</taxon>
        <taxon>Flavobacteriales</taxon>
        <taxon>Flavobacteriaceae</taxon>
    </lineage>
</organism>
<sequence length="342" mass="38554">MKKISFLLLLALTISSCKTEHSKEYFSILIKLENNKDSVLTIASQKGIIKTIKIQENGTFKDTLRVPTAGVYTLETNPKKRAPIFLKNGFDLTITGDSEKFMTSFEFAGTGAENNAFILAQISESQRIGNPALILALEKNEFRNKLINLEKRQDSILGSYKNIDSVLVEMANQQMVQMINYFNQAYSKNKTMAKGTPSPEFKMYTNFKGPKKSLSSFAGKYVYIDIWATWCGPCIQQIPFIASLEKEYHSKNIEFVSISTDESRRNGGSWEAAENKWRSFVKSEELTGTQLWAGEDISFQQAYQINSIPRFILVDPKGNIVDANAPRPSDPKLKELFTSLGI</sequence>
<protein>
    <submittedName>
        <fullName evidence="6">Putative lipoprotein/thioderoxin</fullName>
    </submittedName>
</protein>
<feature type="domain" description="Thioredoxin" evidence="5">
    <location>
        <begin position="192"/>
        <end position="342"/>
    </location>
</feature>
<dbReference type="InterPro" id="IPR013740">
    <property type="entry name" value="Redoxin"/>
</dbReference>
<evidence type="ECO:0000313" key="7">
    <source>
        <dbReference type="Proteomes" id="UP000003053"/>
    </source>
</evidence>
<dbReference type="EMBL" id="AAOG01000002">
    <property type="protein sequence ID" value="EAR12528.1"/>
    <property type="molecule type" value="Genomic_DNA"/>
</dbReference>
<dbReference type="GO" id="GO:0017004">
    <property type="term" value="P:cytochrome complex assembly"/>
    <property type="evidence" value="ECO:0007669"/>
    <property type="project" value="UniProtKB-KW"/>
</dbReference>
<reference evidence="6 7" key="1">
    <citation type="submission" date="2006-02" db="EMBL/GenBank/DDBJ databases">
        <authorList>
            <person name="Murray A."/>
            <person name="Staley J."/>
            <person name="Ferriera S."/>
            <person name="Johnson J."/>
            <person name="Kravitz S."/>
            <person name="Halpern A."/>
            <person name="Remington K."/>
            <person name="Beeson K."/>
            <person name="Tran B."/>
            <person name="Rogers Y.-H."/>
            <person name="Friedman R."/>
            <person name="Venter J.C."/>
        </authorList>
    </citation>
    <scope>NUCLEOTIDE SEQUENCE [LARGE SCALE GENOMIC DNA]</scope>
    <source>
        <strain evidence="6 7">23-P</strain>
    </source>
</reference>
<dbReference type="GO" id="GO:0016491">
    <property type="term" value="F:oxidoreductase activity"/>
    <property type="evidence" value="ECO:0007669"/>
    <property type="project" value="InterPro"/>
</dbReference>
<evidence type="ECO:0000259" key="5">
    <source>
        <dbReference type="PROSITE" id="PS51352"/>
    </source>
</evidence>
<dbReference type="eggNOG" id="COG0526">
    <property type="taxonomic scope" value="Bacteria"/>
</dbReference>
<keyword evidence="6" id="KW-0449">Lipoprotein</keyword>
<proteinExistence type="predicted"/>
<dbReference type="Proteomes" id="UP000003053">
    <property type="component" value="Unassembled WGS sequence"/>
</dbReference>
<dbReference type="SUPFAM" id="SSF52833">
    <property type="entry name" value="Thioredoxin-like"/>
    <property type="match status" value="1"/>
</dbReference>
<comment type="caution">
    <text evidence="6">The sequence shown here is derived from an EMBL/GenBank/DDBJ whole genome shotgun (WGS) entry which is preliminary data.</text>
</comment>
<comment type="subcellular location">
    <subcellularLocation>
        <location evidence="1">Cell envelope</location>
    </subcellularLocation>
</comment>
<keyword evidence="2" id="KW-0201">Cytochrome c-type biogenesis</keyword>
<gene>
    <name evidence="6" type="ORF">PI23P_07880</name>
</gene>
<dbReference type="GO" id="GO:0030313">
    <property type="term" value="C:cell envelope"/>
    <property type="evidence" value="ECO:0007669"/>
    <property type="project" value="UniProtKB-SubCell"/>
</dbReference>
<dbReference type="Pfam" id="PF08534">
    <property type="entry name" value="Redoxin"/>
    <property type="match status" value="1"/>
</dbReference>
<dbReference type="PROSITE" id="PS51257">
    <property type="entry name" value="PROKAR_LIPOPROTEIN"/>
    <property type="match status" value="1"/>
</dbReference>
<dbReference type="InterPro" id="IPR036249">
    <property type="entry name" value="Thioredoxin-like_sf"/>
</dbReference>
<evidence type="ECO:0000256" key="4">
    <source>
        <dbReference type="ARBA" id="ARBA00023284"/>
    </source>
</evidence>
<dbReference type="OrthoDB" id="743079at2"/>
<evidence type="ECO:0000256" key="2">
    <source>
        <dbReference type="ARBA" id="ARBA00022748"/>
    </source>
</evidence>
<dbReference type="Gene3D" id="3.40.30.10">
    <property type="entry name" value="Glutaredoxin"/>
    <property type="match status" value="1"/>
</dbReference>
<dbReference type="AlphaFoldDB" id="A4BZD5"/>
<dbReference type="HOGENOM" id="CLU_042529_1_1_10"/>
<dbReference type="PANTHER" id="PTHR42852">
    <property type="entry name" value="THIOL:DISULFIDE INTERCHANGE PROTEIN DSBE"/>
    <property type="match status" value="1"/>
</dbReference>
<dbReference type="RefSeq" id="WP_004570196.1">
    <property type="nucleotide sequence ID" value="NZ_CH724148.1"/>
</dbReference>
<keyword evidence="7" id="KW-1185">Reference proteome</keyword>
<name>A4BZD5_9FLAO</name>
<dbReference type="PROSITE" id="PS51352">
    <property type="entry name" value="THIOREDOXIN_2"/>
    <property type="match status" value="1"/>
</dbReference>
<dbReference type="CDD" id="cd02966">
    <property type="entry name" value="TlpA_like_family"/>
    <property type="match status" value="1"/>
</dbReference>
<dbReference type="InterPro" id="IPR013766">
    <property type="entry name" value="Thioredoxin_domain"/>
</dbReference>
<dbReference type="InterPro" id="IPR050553">
    <property type="entry name" value="Thioredoxin_ResA/DsbE_sf"/>
</dbReference>
<dbReference type="STRING" id="313594.PI23P_07880"/>
<evidence type="ECO:0000313" key="6">
    <source>
        <dbReference type="EMBL" id="EAR12528.1"/>
    </source>
</evidence>
<keyword evidence="4" id="KW-0676">Redox-active center</keyword>